<dbReference type="InterPro" id="IPR001589">
    <property type="entry name" value="Actinin_actin-bd_CS"/>
</dbReference>
<dbReference type="Pfam" id="PF13499">
    <property type="entry name" value="EF-hand_7"/>
    <property type="match status" value="1"/>
</dbReference>
<dbReference type="InterPro" id="IPR018247">
    <property type="entry name" value="EF_Hand_1_Ca_BS"/>
</dbReference>
<keyword evidence="1" id="KW-0677">Repeat</keyword>
<dbReference type="PROSITE" id="PS00018">
    <property type="entry name" value="EF_HAND_1"/>
    <property type="match status" value="1"/>
</dbReference>
<feature type="domain" description="Calponin-homology (CH)" evidence="4">
    <location>
        <begin position="510"/>
        <end position="618"/>
    </location>
</feature>
<protein>
    <submittedName>
        <fullName evidence="7">Plastin-1-like</fullName>
    </submittedName>
</protein>
<sequence length="634" mass="70464">MAEHSLQLTADEKAELAELFDTVDVDGNGYVTVDELGDALNTVGIKIAPYEVRRLINEYDLDKEGSQGRGKLQFEEFQQLCISLRSKDIATKFRKLVTKRTNLDTLSGMSQASAEGTTHSVRHEEEVAFSDWINTNLGHDRDVGHLLPIDADGKSLYAKVNDGILLCKIINHSVPETIDERAINKKNLTIYRKHENLVLALNSASAIGCNIVNIGAADLEQGKPHLVLGLVWQIIRIGLFNQIDLQHCPGLAALVQDGERLEDMMKLSPESILIRWVNYHLERAGVSKRVSNFTSDIMDSEAYIHLLNQIAPKEAGVTTTAIHETDKLKRAESMLCEADKIDCRAFVTAQDVVSGNSKLNTAFVANLFNMYPALDKPEDIPDWEMEGESAEEKTYRNWMNSMGVSPYVNWLYSDLCDGLIIFQLYDIIKPGIVNWNRVHKKFSKLKAFMEKIENCNYAVELGKELKFSLVGVGGQDLNEGNQTLTLALVWQLMRAYTLSILTQLSGAGHPIVEREIIVWVNNKLKSSNKKSCITSFQDPSIGNARVVIDLVDAIKPGSINYDVVRSGLSEQDRMLNAKYAISMARKTGAKVYALPEDIVEVKSKMVMTVFACLMGRAYIPSTGTVVGSNGTNGQ</sequence>
<dbReference type="PROSITE" id="PS00020">
    <property type="entry name" value="ACTININ_2"/>
    <property type="match status" value="2"/>
</dbReference>
<dbReference type="SUPFAM" id="SSF47473">
    <property type="entry name" value="EF-hand"/>
    <property type="match status" value="1"/>
</dbReference>
<evidence type="ECO:0000313" key="7">
    <source>
        <dbReference type="RefSeq" id="XP_014666358.1"/>
    </source>
</evidence>
<feature type="domain" description="Calponin-homology (CH)" evidence="4">
    <location>
        <begin position="267"/>
        <end position="372"/>
    </location>
</feature>
<dbReference type="InterPro" id="IPR001715">
    <property type="entry name" value="CH_dom"/>
</dbReference>
<dbReference type="InterPro" id="IPR039959">
    <property type="entry name" value="Fimbrin/Plastin"/>
</dbReference>
<dbReference type="InterPro" id="IPR011992">
    <property type="entry name" value="EF-hand-dom_pair"/>
</dbReference>
<dbReference type="CDD" id="cd21292">
    <property type="entry name" value="CH_PLS_rpt1"/>
    <property type="match status" value="1"/>
</dbReference>
<dbReference type="PANTHER" id="PTHR19961:SF18">
    <property type="entry name" value="FI19014P1"/>
    <property type="match status" value="1"/>
</dbReference>
<gene>
    <name evidence="7" type="primary">LOC106808240</name>
</gene>
<dbReference type="PROSITE" id="PS50222">
    <property type="entry name" value="EF_HAND_2"/>
    <property type="match status" value="1"/>
</dbReference>
<dbReference type="InterPro" id="IPR002048">
    <property type="entry name" value="EF_hand_dom"/>
</dbReference>
<feature type="domain" description="Calponin-homology (CH)" evidence="4">
    <location>
        <begin position="123"/>
        <end position="239"/>
    </location>
</feature>
<dbReference type="InterPro" id="IPR036872">
    <property type="entry name" value="CH_dom_sf"/>
</dbReference>
<dbReference type="CDD" id="cd21295">
    <property type="entry name" value="CH_PLS_rpt2"/>
    <property type="match status" value="1"/>
</dbReference>
<dbReference type="PANTHER" id="PTHR19961">
    <property type="entry name" value="FIMBRIN/PLASTIN"/>
    <property type="match status" value="1"/>
</dbReference>
<feature type="domain" description="EF-hand" evidence="5">
    <location>
        <begin position="11"/>
        <end position="46"/>
    </location>
</feature>
<evidence type="ECO:0000313" key="6">
    <source>
        <dbReference type="Proteomes" id="UP000695022"/>
    </source>
</evidence>
<dbReference type="CDD" id="cd21298">
    <property type="entry name" value="CH_PLS_rpt3"/>
    <property type="match status" value="1"/>
</dbReference>
<dbReference type="PROSITE" id="PS00019">
    <property type="entry name" value="ACTININ_1"/>
    <property type="match status" value="1"/>
</dbReference>
<dbReference type="CDD" id="cd21301">
    <property type="entry name" value="CH_PLS_rpt4"/>
    <property type="match status" value="1"/>
</dbReference>
<dbReference type="Proteomes" id="UP000695022">
    <property type="component" value="Unplaced"/>
</dbReference>
<dbReference type="SMART" id="SM00054">
    <property type="entry name" value="EFh"/>
    <property type="match status" value="2"/>
</dbReference>
<name>A0ABM1E2D7_PRICU</name>
<evidence type="ECO:0000259" key="4">
    <source>
        <dbReference type="PROSITE" id="PS50021"/>
    </source>
</evidence>
<dbReference type="SMART" id="SM00033">
    <property type="entry name" value="CH"/>
    <property type="match status" value="4"/>
</dbReference>
<dbReference type="Gene3D" id="1.10.238.10">
    <property type="entry name" value="EF-hand"/>
    <property type="match status" value="1"/>
</dbReference>
<evidence type="ECO:0000256" key="2">
    <source>
        <dbReference type="ARBA" id="ARBA00022837"/>
    </source>
</evidence>
<proteinExistence type="predicted"/>
<dbReference type="PROSITE" id="PS50021">
    <property type="entry name" value="CH"/>
    <property type="match status" value="4"/>
</dbReference>
<keyword evidence="2" id="KW-0106">Calcium</keyword>
<dbReference type="SUPFAM" id="SSF47576">
    <property type="entry name" value="Calponin-homology domain, CH-domain"/>
    <property type="match status" value="1"/>
</dbReference>
<reference evidence="7" key="1">
    <citation type="submission" date="2025-08" db="UniProtKB">
        <authorList>
            <consortium name="RefSeq"/>
        </authorList>
    </citation>
    <scope>IDENTIFICATION</scope>
</reference>
<dbReference type="RefSeq" id="XP_014666358.1">
    <property type="nucleotide sequence ID" value="XM_014810872.1"/>
</dbReference>
<keyword evidence="6" id="KW-1185">Reference proteome</keyword>
<evidence type="ECO:0000256" key="1">
    <source>
        <dbReference type="ARBA" id="ARBA00022737"/>
    </source>
</evidence>
<evidence type="ECO:0000256" key="3">
    <source>
        <dbReference type="ARBA" id="ARBA00023203"/>
    </source>
</evidence>
<accession>A0ABM1E2D7</accession>
<evidence type="ECO:0000259" key="5">
    <source>
        <dbReference type="PROSITE" id="PS50222"/>
    </source>
</evidence>
<keyword evidence="3" id="KW-0009">Actin-binding</keyword>
<feature type="domain" description="Calponin-homology (CH)" evidence="4">
    <location>
        <begin position="389"/>
        <end position="497"/>
    </location>
</feature>
<organism evidence="6 7">
    <name type="scientific">Priapulus caudatus</name>
    <name type="common">Priapulid worm</name>
    <dbReference type="NCBI Taxonomy" id="37621"/>
    <lineage>
        <taxon>Eukaryota</taxon>
        <taxon>Metazoa</taxon>
        <taxon>Ecdysozoa</taxon>
        <taxon>Scalidophora</taxon>
        <taxon>Priapulida</taxon>
        <taxon>Priapulimorpha</taxon>
        <taxon>Priapulimorphida</taxon>
        <taxon>Priapulidae</taxon>
        <taxon>Priapulus</taxon>
    </lineage>
</organism>
<dbReference type="GeneID" id="106808240"/>
<dbReference type="Pfam" id="PF00307">
    <property type="entry name" value="CH"/>
    <property type="match status" value="4"/>
</dbReference>
<dbReference type="Gene3D" id="1.10.418.10">
    <property type="entry name" value="Calponin-like domain"/>
    <property type="match status" value="4"/>
</dbReference>